<dbReference type="GO" id="GO:0016491">
    <property type="term" value="F:oxidoreductase activity"/>
    <property type="evidence" value="ECO:0007669"/>
    <property type="project" value="UniProtKB-KW"/>
</dbReference>
<evidence type="ECO:0000256" key="3">
    <source>
        <dbReference type="SAM" id="MobiDB-lite"/>
    </source>
</evidence>
<dbReference type="InterPro" id="IPR036291">
    <property type="entry name" value="NAD(P)-bd_dom_sf"/>
</dbReference>
<accession>A0A3A9Y3G9</accession>
<dbReference type="NCBIfam" id="NF004846">
    <property type="entry name" value="PRK06197.1"/>
    <property type="match status" value="1"/>
</dbReference>
<proteinExistence type="inferred from homology"/>
<dbReference type="Pfam" id="PF00106">
    <property type="entry name" value="adh_short"/>
    <property type="match status" value="1"/>
</dbReference>
<comment type="similarity">
    <text evidence="1">Belongs to the short-chain dehydrogenases/reductases (SDR) family.</text>
</comment>
<dbReference type="Proteomes" id="UP000275865">
    <property type="component" value="Unassembled WGS sequence"/>
</dbReference>
<dbReference type="EMBL" id="RAZS01000008">
    <property type="protein sequence ID" value="RKN16563.1"/>
    <property type="molecule type" value="Genomic_DNA"/>
</dbReference>
<dbReference type="OrthoDB" id="4577644at2"/>
<dbReference type="PRINTS" id="PR00081">
    <property type="entry name" value="GDHRDH"/>
</dbReference>
<dbReference type="PANTHER" id="PTHR24320">
    <property type="entry name" value="RETINOL DEHYDROGENASE"/>
    <property type="match status" value="1"/>
</dbReference>
<evidence type="ECO:0000313" key="7">
    <source>
        <dbReference type="Proteomes" id="UP000275865"/>
    </source>
</evidence>
<dbReference type="Gene3D" id="3.40.50.720">
    <property type="entry name" value="NAD(P)-binding Rossmann-like Domain"/>
    <property type="match status" value="1"/>
</dbReference>
<keyword evidence="6" id="KW-1185">Reference proteome</keyword>
<evidence type="ECO:0000256" key="2">
    <source>
        <dbReference type="ARBA" id="ARBA00023002"/>
    </source>
</evidence>
<keyword evidence="2" id="KW-0560">Oxidoreductase</keyword>
<evidence type="ECO:0000313" key="4">
    <source>
        <dbReference type="EMBL" id="RKN16563.1"/>
    </source>
</evidence>
<name>A0A3A9Y3G9_9ACTN</name>
<dbReference type="EMBL" id="RAZT01000022">
    <property type="protein sequence ID" value="RKN26126.1"/>
    <property type="molecule type" value="Genomic_DNA"/>
</dbReference>
<sequence length="308" mass="33013">MAADCWTADRIPDLSGRTFVVTGASSGLGLVTTRALVTRGAHVVLAVRDEEKGRAAATSLAGAHGAGWEVRRLDLADLDSVRDFADRMHASHDRVDVLVNNAGTMATPYVRTPQGHELQFATNHLGHFALTGLLLDLLLAGRDPRVVTVTSVNHRRAQPPSNTARRYSPMGVYNSSKLANAIFGSELHRRLRDVGSPLRSILAHPGYTATNLQFSATTAGWRLLLGRLGNPLLAQPADRGALPQLFAATDPDARSGQLIVPDGPGELRGHPVTGELSPAATDPENGRRLWELSEQATGVRYAALRPSR</sequence>
<comment type="caution">
    <text evidence="5">The sequence shown here is derived from an EMBL/GenBank/DDBJ whole genome shotgun (WGS) entry which is preliminary data.</text>
</comment>
<gene>
    <name evidence="5" type="ORF">D7044_30260</name>
    <name evidence="4" type="ORF">D7147_22630</name>
</gene>
<dbReference type="AlphaFoldDB" id="A0A3A9Y3G9"/>
<reference evidence="6 7" key="1">
    <citation type="submission" date="2018-09" db="EMBL/GenBank/DDBJ databases">
        <title>Micromonospora sp. nov. MS1-9, isolated from a root of Musa sp.</title>
        <authorList>
            <person name="Kuncharoen N."/>
            <person name="Kudo T."/>
            <person name="Ohkuma M."/>
            <person name="Yuki M."/>
            <person name="Tanasupawat S."/>
        </authorList>
    </citation>
    <scope>NUCLEOTIDE SEQUENCE [LARGE SCALE GENOMIC DNA]</scope>
    <source>
        <strain evidence="5 7">MS1-9</strain>
        <strain evidence="4 6">NGC1-4</strain>
    </source>
</reference>
<evidence type="ECO:0000313" key="5">
    <source>
        <dbReference type="EMBL" id="RKN26126.1"/>
    </source>
</evidence>
<dbReference type="PANTHER" id="PTHR24320:SF148">
    <property type="entry name" value="NAD(P)-BINDING ROSSMANN-FOLD SUPERFAMILY PROTEIN"/>
    <property type="match status" value="1"/>
</dbReference>
<feature type="region of interest" description="Disordered" evidence="3">
    <location>
        <begin position="265"/>
        <end position="286"/>
    </location>
</feature>
<evidence type="ECO:0000313" key="6">
    <source>
        <dbReference type="Proteomes" id="UP000271548"/>
    </source>
</evidence>
<dbReference type="RefSeq" id="WP_120680897.1">
    <property type="nucleotide sequence ID" value="NZ_RAZS01000008.1"/>
</dbReference>
<dbReference type="Proteomes" id="UP000271548">
    <property type="component" value="Unassembled WGS sequence"/>
</dbReference>
<organism evidence="5 7">
    <name type="scientific">Micromonospora musae</name>
    <dbReference type="NCBI Taxonomy" id="1894970"/>
    <lineage>
        <taxon>Bacteria</taxon>
        <taxon>Bacillati</taxon>
        <taxon>Actinomycetota</taxon>
        <taxon>Actinomycetes</taxon>
        <taxon>Micromonosporales</taxon>
        <taxon>Micromonosporaceae</taxon>
        <taxon>Micromonospora</taxon>
    </lineage>
</organism>
<dbReference type="SUPFAM" id="SSF51735">
    <property type="entry name" value="NAD(P)-binding Rossmann-fold domains"/>
    <property type="match status" value="1"/>
</dbReference>
<protein>
    <submittedName>
        <fullName evidence="5">SDR family NAD(P)-dependent oxidoreductase</fullName>
    </submittedName>
</protein>
<evidence type="ECO:0000256" key="1">
    <source>
        <dbReference type="ARBA" id="ARBA00006484"/>
    </source>
</evidence>
<dbReference type="InterPro" id="IPR002347">
    <property type="entry name" value="SDR_fam"/>
</dbReference>